<gene>
    <name evidence="1" type="ORF">GCM10017600_06800</name>
</gene>
<proteinExistence type="predicted"/>
<dbReference type="EMBL" id="BSEV01000001">
    <property type="protein sequence ID" value="GLK07275.1"/>
    <property type="molecule type" value="Genomic_DNA"/>
</dbReference>
<name>A0A9W6HVU3_9ACTN</name>
<sequence length="180" mass="20751">MSDIYRMLSPEERAEYDALLHEAGYDDNGVQRPAHEIKDRMHRLLQQAVQAHRTWAGYVLDADVREGHHRRFKGWDRARQVVSTRHGGRVVKRSAVMSLRRRDPDNGRTYWQGTFYPDMTRQDLLDVINGSEVRMGSERITIATARRLMSLLEETGVVTVAEALEARGVELETYLLEESA</sequence>
<accession>A0A9W6HVU3</accession>
<protein>
    <submittedName>
        <fullName evidence="1">Uncharacterized protein</fullName>
    </submittedName>
</protein>
<dbReference type="RefSeq" id="WP_271215828.1">
    <property type="nucleotide sequence ID" value="NZ_BAAAVD010000006.1"/>
</dbReference>
<reference evidence="1" key="1">
    <citation type="journal article" date="2014" name="Int. J. Syst. Evol. Microbiol.">
        <title>Complete genome sequence of Corynebacterium casei LMG S-19264T (=DSM 44701T), isolated from a smear-ripened cheese.</title>
        <authorList>
            <consortium name="US DOE Joint Genome Institute (JGI-PGF)"/>
            <person name="Walter F."/>
            <person name="Albersmeier A."/>
            <person name="Kalinowski J."/>
            <person name="Ruckert C."/>
        </authorList>
    </citation>
    <scope>NUCLEOTIDE SEQUENCE</scope>
    <source>
        <strain evidence="1">VKM Ac-2007</strain>
    </source>
</reference>
<organism evidence="1 2">
    <name type="scientific">Streptosporangium carneum</name>
    <dbReference type="NCBI Taxonomy" id="47481"/>
    <lineage>
        <taxon>Bacteria</taxon>
        <taxon>Bacillati</taxon>
        <taxon>Actinomycetota</taxon>
        <taxon>Actinomycetes</taxon>
        <taxon>Streptosporangiales</taxon>
        <taxon>Streptosporangiaceae</taxon>
        <taxon>Streptosporangium</taxon>
    </lineage>
</organism>
<dbReference type="AlphaFoldDB" id="A0A9W6HVU3"/>
<comment type="caution">
    <text evidence="1">The sequence shown here is derived from an EMBL/GenBank/DDBJ whole genome shotgun (WGS) entry which is preliminary data.</text>
</comment>
<evidence type="ECO:0000313" key="2">
    <source>
        <dbReference type="Proteomes" id="UP001143474"/>
    </source>
</evidence>
<dbReference type="Proteomes" id="UP001143474">
    <property type="component" value="Unassembled WGS sequence"/>
</dbReference>
<keyword evidence="2" id="KW-1185">Reference proteome</keyword>
<evidence type="ECO:0000313" key="1">
    <source>
        <dbReference type="EMBL" id="GLK07275.1"/>
    </source>
</evidence>
<reference evidence="1" key="2">
    <citation type="submission" date="2023-01" db="EMBL/GenBank/DDBJ databases">
        <authorList>
            <person name="Sun Q."/>
            <person name="Evtushenko L."/>
        </authorList>
    </citation>
    <scope>NUCLEOTIDE SEQUENCE</scope>
    <source>
        <strain evidence="1">VKM Ac-2007</strain>
    </source>
</reference>